<evidence type="ECO:0000313" key="1">
    <source>
        <dbReference type="EMBL" id="GAA2389793.1"/>
    </source>
</evidence>
<dbReference type="EMBL" id="BAAARB010000021">
    <property type="protein sequence ID" value="GAA2389793.1"/>
    <property type="molecule type" value="Genomic_DNA"/>
</dbReference>
<dbReference type="Gene3D" id="2.40.30.10">
    <property type="entry name" value="Translation factors"/>
    <property type="match status" value="1"/>
</dbReference>
<proteinExistence type="predicted"/>
<dbReference type="Proteomes" id="UP001501170">
    <property type="component" value="Unassembled WGS sequence"/>
</dbReference>
<reference evidence="1 2" key="1">
    <citation type="journal article" date="2019" name="Int. J. Syst. Evol. Microbiol.">
        <title>The Global Catalogue of Microorganisms (GCM) 10K type strain sequencing project: providing services to taxonomists for standard genome sequencing and annotation.</title>
        <authorList>
            <consortium name="The Broad Institute Genomics Platform"/>
            <consortium name="The Broad Institute Genome Sequencing Center for Infectious Disease"/>
            <person name="Wu L."/>
            <person name="Ma J."/>
        </authorList>
    </citation>
    <scope>NUCLEOTIDE SEQUENCE [LARGE SCALE GENOMIC DNA]</scope>
    <source>
        <strain evidence="1 2">JCM 16227</strain>
    </source>
</reference>
<name>A0ABN3HY61_9ACTN</name>
<evidence type="ECO:0000313" key="2">
    <source>
        <dbReference type="Proteomes" id="UP001501170"/>
    </source>
</evidence>
<dbReference type="RefSeq" id="WP_231875645.1">
    <property type="nucleotide sequence ID" value="NZ_BAAARB010000021.1"/>
</dbReference>
<sequence length="137" mass="14343">MRFFNRQSESAAAQADVVGPFQFRIEDMFTVTGKGRLFTGTVESGTVVTGAAASLVIGDSVVLVQVARVKTRRRRAPAVLEEGTAGAIGLDGLRMDQLPTKPYGGQVIVDIDALKGGVIRSRLASDVPPAGDVADGQ</sequence>
<accession>A0ABN3HY61</accession>
<organism evidence="1 2">
    <name type="scientific">Gordonia cholesterolivorans</name>
    <dbReference type="NCBI Taxonomy" id="559625"/>
    <lineage>
        <taxon>Bacteria</taxon>
        <taxon>Bacillati</taxon>
        <taxon>Actinomycetota</taxon>
        <taxon>Actinomycetes</taxon>
        <taxon>Mycobacteriales</taxon>
        <taxon>Gordoniaceae</taxon>
        <taxon>Gordonia</taxon>
    </lineage>
</organism>
<dbReference type="SUPFAM" id="SSF50447">
    <property type="entry name" value="Translation proteins"/>
    <property type="match status" value="1"/>
</dbReference>
<protein>
    <submittedName>
        <fullName evidence="1">Uncharacterized protein</fullName>
    </submittedName>
</protein>
<comment type="caution">
    <text evidence="1">The sequence shown here is derived from an EMBL/GenBank/DDBJ whole genome shotgun (WGS) entry which is preliminary data.</text>
</comment>
<dbReference type="InterPro" id="IPR009000">
    <property type="entry name" value="Transl_B-barrel_sf"/>
</dbReference>
<gene>
    <name evidence="1" type="ORF">GCM10009855_32370</name>
</gene>
<keyword evidence="2" id="KW-1185">Reference proteome</keyword>